<sequence length="318" mass="34450">MPTPPIPAVSVLVPAYRCAGFIADALLSLQAQTMTDWEAIVVDDGSPDDLAGAMEPFAGDSRIRLIRTANVGVSAARNRALADARAPLIALLDGDDAYLPDYLAVMTRAIAADPDIGFVTCDAVYFGSAKLDGLSFSSVSPQAPPATLDRVLARQFNVFTACMLKAVALRSVGGWSNDLQSAEDLDLWIRLLENGWACAVVPQALHRYRRRPDSLSAARLPLLRAVAAVYDNAVQRLAGRPECDTALTMRKSIESEIAFECGEALVMAGRVREGIDELRRAAPRTQTPAWRAALIGMRIAPRLAPRFMRWRMETAARG</sequence>
<dbReference type="InterPro" id="IPR050834">
    <property type="entry name" value="Glycosyltransf_2"/>
</dbReference>
<dbReference type="InterPro" id="IPR001173">
    <property type="entry name" value="Glyco_trans_2-like"/>
</dbReference>
<dbReference type="EMBL" id="JBHUGS010000002">
    <property type="protein sequence ID" value="MFD1951090.1"/>
    <property type="molecule type" value="Genomic_DNA"/>
</dbReference>
<keyword evidence="3" id="KW-1185">Reference proteome</keyword>
<dbReference type="SUPFAM" id="SSF53448">
    <property type="entry name" value="Nucleotide-diphospho-sugar transferases"/>
    <property type="match status" value="1"/>
</dbReference>
<dbReference type="PANTHER" id="PTHR43685:SF2">
    <property type="entry name" value="GLYCOSYLTRANSFERASE 2-LIKE DOMAIN-CONTAINING PROTEIN"/>
    <property type="match status" value="1"/>
</dbReference>
<dbReference type="Proteomes" id="UP001597400">
    <property type="component" value="Unassembled WGS sequence"/>
</dbReference>
<dbReference type="PANTHER" id="PTHR43685">
    <property type="entry name" value="GLYCOSYLTRANSFERASE"/>
    <property type="match status" value="1"/>
</dbReference>
<feature type="domain" description="Glycosyltransferase 2-like" evidence="1">
    <location>
        <begin position="10"/>
        <end position="127"/>
    </location>
</feature>
<reference evidence="3" key="1">
    <citation type="journal article" date="2019" name="Int. J. Syst. Evol. Microbiol.">
        <title>The Global Catalogue of Microorganisms (GCM) 10K type strain sequencing project: providing services to taxonomists for standard genome sequencing and annotation.</title>
        <authorList>
            <consortium name="The Broad Institute Genomics Platform"/>
            <consortium name="The Broad Institute Genome Sequencing Center for Infectious Disease"/>
            <person name="Wu L."/>
            <person name="Ma J."/>
        </authorList>
    </citation>
    <scope>NUCLEOTIDE SEQUENCE [LARGE SCALE GENOMIC DNA]</scope>
    <source>
        <strain evidence="3">CGMCC 1.12702</strain>
    </source>
</reference>
<accession>A0ABW4TWK4</accession>
<organism evidence="2 3">
    <name type="scientific">Sphingomonas arantia</name>
    <dbReference type="NCBI Taxonomy" id="1460676"/>
    <lineage>
        <taxon>Bacteria</taxon>
        <taxon>Pseudomonadati</taxon>
        <taxon>Pseudomonadota</taxon>
        <taxon>Alphaproteobacteria</taxon>
        <taxon>Sphingomonadales</taxon>
        <taxon>Sphingomonadaceae</taxon>
        <taxon>Sphingomonas</taxon>
    </lineage>
</organism>
<evidence type="ECO:0000313" key="3">
    <source>
        <dbReference type="Proteomes" id="UP001597400"/>
    </source>
</evidence>
<dbReference type="RefSeq" id="WP_380929533.1">
    <property type="nucleotide sequence ID" value="NZ_JBHUGS010000002.1"/>
</dbReference>
<dbReference type="CDD" id="cd00761">
    <property type="entry name" value="Glyco_tranf_GTA_type"/>
    <property type="match status" value="1"/>
</dbReference>
<gene>
    <name evidence="2" type="ORF">ACFSGX_09970</name>
</gene>
<dbReference type="InterPro" id="IPR029044">
    <property type="entry name" value="Nucleotide-diphossugar_trans"/>
</dbReference>
<name>A0ABW4TWK4_9SPHN</name>
<evidence type="ECO:0000313" key="2">
    <source>
        <dbReference type="EMBL" id="MFD1951090.1"/>
    </source>
</evidence>
<evidence type="ECO:0000259" key="1">
    <source>
        <dbReference type="Pfam" id="PF00535"/>
    </source>
</evidence>
<dbReference type="Pfam" id="PF00535">
    <property type="entry name" value="Glycos_transf_2"/>
    <property type="match status" value="1"/>
</dbReference>
<comment type="caution">
    <text evidence="2">The sequence shown here is derived from an EMBL/GenBank/DDBJ whole genome shotgun (WGS) entry which is preliminary data.</text>
</comment>
<proteinExistence type="predicted"/>
<dbReference type="Gene3D" id="3.90.550.10">
    <property type="entry name" value="Spore Coat Polysaccharide Biosynthesis Protein SpsA, Chain A"/>
    <property type="match status" value="1"/>
</dbReference>
<protein>
    <submittedName>
        <fullName evidence="2">Glycosyltransferase family 2 protein</fullName>
    </submittedName>
</protein>